<dbReference type="EMBL" id="CP159992">
    <property type="protein sequence ID" value="XCP95916.1"/>
    <property type="molecule type" value="Genomic_DNA"/>
</dbReference>
<evidence type="ECO:0008006" key="2">
    <source>
        <dbReference type="Google" id="ProtNLM"/>
    </source>
</evidence>
<protein>
    <recommendedName>
        <fullName evidence="2">DUF3139 domain-containing protein</fullName>
    </recommendedName>
</protein>
<dbReference type="RefSeq" id="WP_366294061.1">
    <property type="nucleotide sequence ID" value="NZ_CP159992.1"/>
</dbReference>
<accession>A0AAU8NGN5</accession>
<name>A0AAU8NGN5_9BACL</name>
<organism evidence="1">
    <name type="scientific">Paenibacillus sp. AN1007</name>
    <dbReference type="NCBI Taxonomy" id="3151385"/>
    <lineage>
        <taxon>Bacteria</taxon>
        <taxon>Bacillati</taxon>
        <taxon>Bacillota</taxon>
        <taxon>Bacilli</taxon>
        <taxon>Bacillales</taxon>
        <taxon>Paenibacillaceae</taxon>
        <taxon>Paenibacillus</taxon>
    </lineage>
</organism>
<dbReference type="AlphaFoldDB" id="A0AAU8NGN5"/>
<evidence type="ECO:0000313" key="1">
    <source>
        <dbReference type="EMBL" id="XCP95916.1"/>
    </source>
</evidence>
<reference evidence="1" key="1">
    <citation type="submission" date="2024-05" db="EMBL/GenBank/DDBJ databases">
        <title>Draft genome assemblies of 36 bacteria isolated from hibernating arctic ground squirrels.</title>
        <authorList>
            <person name="McKee H."/>
            <person name="Mullen L."/>
            <person name="Drown D.M."/>
            <person name="Duddleston K.N."/>
        </authorList>
    </citation>
    <scope>NUCLEOTIDE SEQUENCE</scope>
    <source>
        <strain evidence="1">AN1007</strain>
    </source>
</reference>
<proteinExistence type="predicted"/>
<gene>
    <name evidence="1" type="ORF">ABXS70_04145</name>
</gene>
<sequence>MRKKRWIASLIISVLISILLLIELMQLHSEKVGMLNTVYRFISGAPQITTQGQILSYQGKIQREDRMDILNSLESYSTSDDGTTLYKAIGTPVPPPWIYVIQEKDTVFRYKHPKLPWKM</sequence>